<dbReference type="OrthoDB" id="5653564at2"/>
<keyword evidence="1" id="KW-0472">Membrane</keyword>
<evidence type="ECO:0008006" key="4">
    <source>
        <dbReference type="Google" id="ProtNLM"/>
    </source>
</evidence>
<feature type="transmembrane region" description="Helical" evidence="1">
    <location>
        <begin position="12"/>
        <end position="36"/>
    </location>
</feature>
<keyword evidence="1" id="KW-1133">Transmembrane helix</keyword>
<evidence type="ECO:0000313" key="3">
    <source>
        <dbReference type="Proteomes" id="UP000254794"/>
    </source>
</evidence>
<accession>A0A378JLK6</accession>
<dbReference type="RefSeq" id="WP_115331555.1">
    <property type="nucleotide sequence ID" value="NZ_CAAAHP010000002.1"/>
</dbReference>
<sequence>MDNNKNKNPLSPSWVGAIFFAVFAFCFLLFTKYILLSLQQSAVLPFFPALLVALITGIFLGAIFTKYLTYPKSWIYAFLIGILMALIATALIGLVIFLNLYFSDSTFTHRLHHWQDFFILYGTIFLSLFLIIGLWLMLFTGLAAVYFSKHFWPTLIAIDKAHSKTNHS</sequence>
<feature type="transmembrane region" description="Helical" evidence="1">
    <location>
        <begin position="42"/>
        <end position="64"/>
    </location>
</feature>
<dbReference type="AlphaFoldDB" id="A0A378JLK6"/>
<evidence type="ECO:0000256" key="1">
    <source>
        <dbReference type="SAM" id="Phobius"/>
    </source>
</evidence>
<reference evidence="2 3" key="1">
    <citation type="submission" date="2018-06" db="EMBL/GenBank/DDBJ databases">
        <authorList>
            <consortium name="Pathogen Informatics"/>
            <person name="Doyle S."/>
        </authorList>
    </citation>
    <scope>NUCLEOTIDE SEQUENCE [LARGE SCALE GENOMIC DNA]</scope>
    <source>
        <strain evidence="2 3">NCTC13316</strain>
    </source>
</reference>
<name>A0A378JLK6_9GAMM</name>
<keyword evidence="3" id="KW-1185">Reference proteome</keyword>
<feature type="transmembrane region" description="Helical" evidence="1">
    <location>
        <begin position="76"/>
        <end position="98"/>
    </location>
</feature>
<dbReference type="EMBL" id="UGOD01000001">
    <property type="protein sequence ID" value="STX51957.1"/>
    <property type="molecule type" value="Genomic_DNA"/>
</dbReference>
<feature type="transmembrane region" description="Helical" evidence="1">
    <location>
        <begin position="118"/>
        <end position="147"/>
    </location>
</feature>
<organism evidence="2 3">
    <name type="scientific">Legionella busanensis</name>
    <dbReference type="NCBI Taxonomy" id="190655"/>
    <lineage>
        <taxon>Bacteria</taxon>
        <taxon>Pseudomonadati</taxon>
        <taxon>Pseudomonadota</taxon>
        <taxon>Gammaproteobacteria</taxon>
        <taxon>Legionellales</taxon>
        <taxon>Legionellaceae</taxon>
        <taxon>Legionella</taxon>
    </lineage>
</organism>
<gene>
    <name evidence="2" type="ORF">NCTC13316_02060</name>
</gene>
<keyword evidence="1" id="KW-0812">Transmembrane</keyword>
<evidence type="ECO:0000313" key="2">
    <source>
        <dbReference type="EMBL" id="STX51957.1"/>
    </source>
</evidence>
<proteinExistence type="predicted"/>
<dbReference type="Proteomes" id="UP000254794">
    <property type="component" value="Unassembled WGS sequence"/>
</dbReference>
<protein>
    <recommendedName>
        <fullName evidence="4">Transmembrane protein</fullName>
    </recommendedName>
</protein>